<evidence type="ECO:0000313" key="2">
    <source>
        <dbReference type="EMBL" id="GAA0334922.1"/>
    </source>
</evidence>
<name>A0ABN0WFA5_9BACI</name>
<protein>
    <submittedName>
        <fullName evidence="2">DsbA family oxidoreductase</fullName>
    </submittedName>
</protein>
<dbReference type="RefSeq" id="WP_343799912.1">
    <property type="nucleotide sequence ID" value="NZ_BAAADJ010000024.1"/>
</dbReference>
<dbReference type="Proteomes" id="UP001500782">
    <property type="component" value="Unassembled WGS sequence"/>
</dbReference>
<gene>
    <name evidence="2" type="ORF">GCM10008967_27180</name>
</gene>
<reference evidence="2 3" key="1">
    <citation type="journal article" date="2019" name="Int. J. Syst. Evol. Microbiol.">
        <title>The Global Catalogue of Microorganisms (GCM) 10K type strain sequencing project: providing services to taxonomists for standard genome sequencing and annotation.</title>
        <authorList>
            <consortium name="The Broad Institute Genomics Platform"/>
            <consortium name="The Broad Institute Genome Sequencing Center for Infectious Disease"/>
            <person name="Wu L."/>
            <person name="Ma J."/>
        </authorList>
    </citation>
    <scope>NUCLEOTIDE SEQUENCE [LARGE SCALE GENOMIC DNA]</scope>
    <source>
        <strain evidence="2 3">JCM 9731</strain>
    </source>
</reference>
<dbReference type="Pfam" id="PF01323">
    <property type="entry name" value="DSBA"/>
    <property type="match status" value="1"/>
</dbReference>
<comment type="caution">
    <text evidence="2">The sequence shown here is derived from an EMBL/GenBank/DDBJ whole genome shotgun (WGS) entry which is preliminary data.</text>
</comment>
<dbReference type="Gene3D" id="3.40.30.10">
    <property type="entry name" value="Glutaredoxin"/>
    <property type="match status" value="1"/>
</dbReference>
<accession>A0ABN0WFA5</accession>
<evidence type="ECO:0000259" key="1">
    <source>
        <dbReference type="Pfam" id="PF01323"/>
    </source>
</evidence>
<dbReference type="PANTHER" id="PTHR13887:SF41">
    <property type="entry name" value="THIOREDOXIN SUPERFAMILY PROTEIN"/>
    <property type="match status" value="1"/>
</dbReference>
<dbReference type="EMBL" id="BAAADJ010000024">
    <property type="protein sequence ID" value="GAA0334922.1"/>
    <property type="molecule type" value="Genomic_DNA"/>
</dbReference>
<organism evidence="2 3">
    <name type="scientific">Bacillus carboniphilus</name>
    <dbReference type="NCBI Taxonomy" id="86663"/>
    <lineage>
        <taxon>Bacteria</taxon>
        <taxon>Bacillati</taxon>
        <taxon>Bacillota</taxon>
        <taxon>Bacilli</taxon>
        <taxon>Bacillales</taxon>
        <taxon>Bacillaceae</taxon>
        <taxon>Bacillus</taxon>
    </lineage>
</organism>
<feature type="domain" description="DSBA-like thioredoxin" evidence="1">
    <location>
        <begin position="3"/>
        <end position="206"/>
    </location>
</feature>
<dbReference type="InterPro" id="IPR001853">
    <property type="entry name" value="DSBA-like_thioredoxin_dom"/>
</dbReference>
<dbReference type="PANTHER" id="PTHR13887">
    <property type="entry name" value="GLUTATHIONE S-TRANSFERASE KAPPA"/>
    <property type="match status" value="1"/>
</dbReference>
<keyword evidence="3" id="KW-1185">Reference proteome</keyword>
<sequence>MKIEVWSDFVCPFCYIGKRRLENALEQFPHKDQVEVEFKSFELDPNAPEYSGKSIHEALATKYGMTIEQAKQANQNVGQQAASVGLTFNFDEMKPTNTFDAHRLAKFAKSQGKEKEITEKLLYAYFTESKNLGDIDTLLDIAEGSGLDREDALAILKDKNAYANDVRIDEGLAGQYGISGVPFFIINQKYAISGAQPLETFVGALQKVWEEENPKPKFEDLSGNDSNDAFCADGSCVVPPVKE</sequence>
<proteinExistence type="predicted"/>
<dbReference type="CDD" id="cd03024">
    <property type="entry name" value="DsbA_FrnE"/>
    <property type="match status" value="1"/>
</dbReference>
<evidence type="ECO:0000313" key="3">
    <source>
        <dbReference type="Proteomes" id="UP001500782"/>
    </source>
</evidence>
<dbReference type="SUPFAM" id="SSF52833">
    <property type="entry name" value="Thioredoxin-like"/>
    <property type="match status" value="1"/>
</dbReference>
<dbReference type="InterPro" id="IPR036249">
    <property type="entry name" value="Thioredoxin-like_sf"/>
</dbReference>